<comment type="caution">
    <text evidence="2">The sequence shown here is derived from an EMBL/GenBank/DDBJ whole genome shotgun (WGS) entry which is preliminary data.</text>
</comment>
<dbReference type="OrthoDB" id="442472at2759"/>
<sequence>MQWHAPRRAAKQNLEAKVKAFIRMRYKHGWARVVDRYGDERVHKITTGRIEPYIEIDEKVPVELRNAAMLVAATDAGEAGPDVPNVRRKISGRPRWSIATWVDSEKRFVTLAARERQKALEAARVKALQAAAEEDEGGVQARLPEPREAVDLQRDMKATRSPEAAGGR</sequence>
<dbReference type="EMBL" id="CAJNDS010000861">
    <property type="protein sequence ID" value="CAE7238011.1"/>
    <property type="molecule type" value="Genomic_DNA"/>
</dbReference>
<evidence type="ECO:0000313" key="2">
    <source>
        <dbReference type="EMBL" id="CAE7238011.1"/>
    </source>
</evidence>
<gene>
    <name evidence="2" type="ORF">SNAT2548_LOCUS10406</name>
</gene>
<evidence type="ECO:0000313" key="3">
    <source>
        <dbReference type="Proteomes" id="UP000604046"/>
    </source>
</evidence>
<reference evidence="2" key="1">
    <citation type="submission" date="2021-02" db="EMBL/GenBank/DDBJ databases">
        <authorList>
            <person name="Dougan E. K."/>
            <person name="Rhodes N."/>
            <person name="Thang M."/>
            <person name="Chan C."/>
        </authorList>
    </citation>
    <scope>NUCLEOTIDE SEQUENCE</scope>
</reference>
<proteinExistence type="predicted"/>
<dbReference type="AlphaFoldDB" id="A0A812L4H1"/>
<feature type="region of interest" description="Disordered" evidence="1">
    <location>
        <begin position="131"/>
        <end position="168"/>
    </location>
</feature>
<name>A0A812L4H1_9DINO</name>
<keyword evidence="3" id="KW-1185">Reference proteome</keyword>
<protein>
    <submittedName>
        <fullName evidence="2">Uncharacterized protein</fullName>
    </submittedName>
</protein>
<organism evidence="2 3">
    <name type="scientific">Symbiodinium natans</name>
    <dbReference type="NCBI Taxonomy" id="878477"/>
    <lineage>
        <taxon>Eukaryota</taxon>
        <taxon>Sar</taxon>
        <taxon>Alveolata</taxon>
        <taxon>Dinophyceae</taxon>
        <taxon>Suessiales</taxon>
        <taxon>Symbiodiniaceae</taxon>
        <taxon>Symbiodinium</taxon>
    </lineage>
</organism>
<accession>A0A812L4H1</accession>
<dbReference type="Proteomes" id="UP000604046">
    <property type="component" value="Unassembled WGS sequence"/>
</dbReference>
<feature type="compositionally biased region" description="Basic and acidic residues" evidence="1">
    <location>
        <begin position="144"/>
        <end position="160"/>
    </location>
</feature>
<evidence type="ECO:0000256" key="1">
    <source>
        <dbReference type="SAM" id="MobiDB-lite"/>
    </source>
</evidence>